<dbReference type="Proteomes" id="UP000215185">
    <property type="component" value="Chromosome 1"/>
</dbReference>
<accession>A0A239SX18</accession>
<reference evidence="1 2" key="1">
    <citation type="submission" date="2017-06" db="EMBL/GenBank/DDBJ databases">
        <authorList>
            <consortium name="Pathogen Informatics"/>
        </authorList>
    </citation>
    <scope>NUCLEOTIDE SEQUENCE [LARGE SCALE GENOMIC DNA]</scope>
    <source>
        <strain evidence="1 2">NCTC13788</strain>
    </source>
</reference>
<dbReference type="Pfam" id="PF15513">
    <property type="entry name" value="DUF4651"/>
    <property type="match status" value="1"/>
</dbReference>
<evidence type="ECO:0000313" key="1">
    <source>
        <dbReference type="EMBL" id="SNU89378.1"/>
    </source>
</evidence>
<name>A0A239SX18_9STRE</name>
<dbReference type="AlphaFoldDB" id="A0A239SX18"/>
<evidence type="ECO:0000313" key="2">
    <source>
        <dbReference type="Proteomes" id="UP000215185"/>
    </source>
</evidence>
<protein>
    <submittedName>
        <fullName evidence="1">Hypothetical membrane associated protein</fullName>
    </submittedName>
</protein>
<proteinExistence type="predicted"/>
<dbReference type="Gene3D" id="3.10.450.400">
    <property type="entry name" value="Uncharacterised protein PF15513, DUF4651"/>
    <property type="match status" value="1"/>
</dbReference>
<keyword evidence="2" id="KW-1185">Reference proteome</keyword>
<organism evidence="1 2">
    <name type="scientific">Streptococcus merionis</name>
    <dbReference type="NCBI Taxonomy" id="400065"/>
    <lineage>
        <taxon>Bacteria</taxon>
        <taxon>Bacillati</taxon>
        <taxon>Bacillota</taxon>
        <taxon>Bacilli</taxon>
        <taxon>Lactobacillales</taxon>
        <taxon>Streptococcaceae</taxon>
        <taxon>Streptococcus</taxon>
    </lineage>
</organism>
<sequence>MAALALGAKMYLDEQREEHLAQVVREVRRLFASMGEIATVYIDQTASDRVQTKGGVVMADGVVYLFEYLAGEIFYQEESL</sequence>
<gene>
    <name evidence="1" type="ORF">SAMEA4412692_01463</name>
</gene>
<dbReference type="EMBL" id="LT906439">
    <property type="protein sequence ID" value="SNU89378.1"/>
    <property type="molecule type" value="Genomic_DNA"/>
</dbReference>
<dbReference type="InterPro" id="IPR028105">
    <property type="entry name" value="DUF4651"/>
</dbReference>
<dbReference type="STRING" id="1123308.GCA_000380085_01765"/>
<dbReference type="KEGG" id="smen:SAMEA4412692_1463"/>